<reference evidence="1 2" key="1">
    <citation type="submission" date="2024-06" db="EMBL/GenBank/DDBJ databases">
        <title>The Natural Products Discovery Center: Release of the First 8490 Sequenced Strains for Exploring Actinobacteria Biosynthetic Diversity.</title>
        <authorList>
            <person name="Kalkreuter E."/>
            <person name="Kautsar S.A."/>
            <person name="Yang D."/>
            <person name="Bader C.D."/>
            <person name="Teijaro C.N."/>
            <person name="Fluegel L."/>
            <person name="Davis C.M."/>
            <person name="Simpson J.R."/>
            <person name="Lauterbach L."/>
            <person name="Steele A.D."/>
            <person name="Gui C."/>
            <person name="Meng S."/>
            <person name="Li G."/>
            <person name="Viehrig K."/>
            <person name="Ye F."/>
            <person name="Su P."/>
            <person name="Kiefer A.F."/>
            <person name="Nichols A."/>
            <person name="Cepeda A.J."/>
            <person name="Yan W."/>
            <person name="Fan B."/>
            <person name="Jiang Y."/>
            <person name="Adhikari A."/>
            <person name="Zheng C.-J."/>
            <person name="Schuster L."/>
            <person name="Cowan T.M."/>
            <person name="Smanski M.J."/>
            <person name="Chevrette M.G."/>
            <person name="De Carvalho L.P.S."/>
            <person name="Shen B."/>
        </authorList>
    </citation>
    <scope>NUCLEOTIDE SEQUENCE [LARGE SCALE GENOMIC DNA]</scope>
    <source>
        <strain evidence="1 2">NPDC001166</strain>
    </source>
</reference>
<proteinExistence type="predicted"/>
<organism evidence="1 2">
    <name type="scientific">Streptomyces sp. 900105245</name>
    <dbReference type="NCBI Taxonomy" id="3154379"/>
    <lineage>
        <taxon>Bacteria</taxon>
        <taxon>Bacillati</taxon>
        <taxon>Actinomycetota</taxon>
        <taxon>Actinomycetes</taxon>
        <taxon>Kitasatosporales</taxon>
        <taxon>Streptomycetaceae</taxon>
        <taxon>Streptomyces</taxon>
    </lineage>
</organism>
<sequence length="42" mass="4662">MPERHESRRPDRGRVTTAAVTGLIAGAVRALVDWLLQQLPHS</sequence>
<accession>A0ABV1U271</accession>
<protein>
    <submittedName>
        <fullName evidence="1">Uncharacterized protein</fullName>
    </submittedName>
</protein>
<keyword evidence="2" id="KW-1185">Reference proteome</keyword>
<dbReference type="RefSeq" id="WP_352063205.1">
    <property type="nucleotide sequence ID" value="NZ_JBEPAZ010000005.1"/>
</dbReference>
<gene>
    <name evidence="1" type="ORF">ABT272_08755</name>
</gene>
<dbReference type="EMBL" id="JBEPAZ010000005">
    <property type="protein sequence ID" value="MER6427824.1"/>
    <property type="molecule type" value="Genomic_DNA"/>
</dbReference>
<evidence type="ECO:0000313" key="2">
    <source>
        <dbReference type="Proteomes" id="UP001470023"/>
    </source>
</evidence>
<comment type="caution">
    <text evidence="1">The sequence shown here is derived from an EMBL/GenBank/DDBJ whole genome shotgun (WGS) entry which is preliminary data.</text>
</comment>
<evidence type="ECO:0000313" key="1">
    <source>
        <dbReference type="EMBL" id="MER6427824.1"/>
    </source>
</evidence>
<dbReference type="Proteomes" id="UP001470023">
    <property type="component" value="Unassembled WGS sequence"/>
</dbReference>
<name>A0ABV1U271_9ACTN</name>